<comment type="caution">
    <text evidence="3">The sequence shown here is derived from an EMBL/GenBank/DDBJ whole genome shotgun (WGS) entry which is preliminary data.</text>
</comment>
<organism evidence="3 4">
    <name type="scientific">Idiomarina fontislapidosi</name>
    <dbReference type="NCBI Taxonomy" id="263723"/>
    <lineage>
        <taxon>Bacteria</taxon>
        <taxon>Pseudomonadati</taxon>
        <taxon>Pseudomonadota</taxon>
        <taxon>Gammaproteobacteria</taxon>
        <taxon>Alteromonadales</taxon>
        <taxon>Idiomarinaceae</taxon>
        <taxon>Idiomarina</taxon>
    </lineage>
</organism>
<keyword evidence="2" id="KW-1133">Transmembrane helix</keyword>
<dbReference type="InterPro" id="IPR021244">
    <property type="entry name" value="DUF2802"/>
</dbReference>
<keyword evidence="1" id="KW-0175">Coiled coil</keyword>
<evidence type="ECO:0000256" key="1">
    <source>
        <dbReference type="SAM" id="Coils"/>
    </source>
</evidence>
<evidence type="ECO:0000256" key="2">
    <source>
        <dbReference type="SAM" id="Phobius"/>
    </source>
</evidence>
<keyword evidence="2" id="KW-0812">Transmembrane</keyword>
<dbReference type="Proteomes" id="UP000287330">
    <property type="component" value="Unassembled WGS sequence"/>
</dbReference>
<reference evidence="4" key="1">
    <citation type="journal article" date="2018" name="Front. Microbiol.">
        <title>Genome-Based Analysis Reveals the Taxonomy and Diversity of the Family Idiomarinaceae.</title>
        <authorList>
            <person name="Liu Y."/>
            <person name="Lai Q."/>
            <person name="Shao Z."/>
        </authorList>
    </citation>
    <scope>NUCLEOTIDE SEQUENCE [LARGE SCALE GENOMIC DNA]</scope>
    <source>
        <strain evidence="4">F23</strain>
    </source>
</reference>
<feature type="coiled-coil region" evidence="1">
    <location>
        <begin position="34"/>
        <end position="109"/>
    </location>
</feature>
<dbReference type="OrthoDB" id="5600183at2"/>
<gene>
    <name evidence="3" type="ORF">CWE25_08025</name>
</gene>
<sequence>MTSIIVWLASAALMLAIIALIVAIMTSRKHAELLERQQQRLLMLTEALGALENKPQTRQPAANNEAVTQLREEFEQWQRKQQHAIQQIEQQQQAQQEQFATTLKQLEQQEPEIKLYQRAAKLVEQGASVDDLMQACDLPRAEAELMLAMHKRS</sequence>
<keyword evidence="4" id="KW-1185">Reference proteome</keyword>
<keyword evidence="2" id="KW-0472">Membrane</keyword>
<proteinExistence type="predicted"/>
<accession>A0A432XYN3</accession>
<dbReference type="AlphaFoldDB" id="A0A432XYN3"/>
<dbReference type="EMBL" id="PIPV01000005">
    <property type="protein sequence ID" value="RUO53826.1"/>
    <property type="molecule type" value="Genomic_DNA"/>
</dbReference>
<protein>
    <submittedName>
        <fullName evidence="3">DUF2802 domain-containing protein</fullName>
    </submittedName>
</protein>
<dbReference type="RefSeq" id="WP_110574286.1">
    <property type="nucleotide sequence ID" value="NZ_PIPV01000005.1"/>
</dbReference>
<feature type="transmembrane region" description="Helical" evidence="2">
    <location>
        <begin position="6"/>
        <end position="26"/>
    </location>
</feature>
<dbReference type="Pfam" id="PF10975">
    <property type="entry name" value="DUF2802"/>
    <property type="match status" value="1"/>
</dbReference>
<name>A0A432XYN3_9GAMM</name>
<evidence type="ECO:0000313" key="4">
    <source>
        <dbReference type="Proteomes" id="UP000287330"/>
    </source>
</evidence>
<evidence type="ECO:0000313" key="3">
    <source>
        <dbReference type="EMBL" id="RUO53826.1"/>
    </source>
</evidence>